<dbReference type="InParanoid" id="A8NUP4"/>
<keyword evidence="2" id="KW-1185">Reference proteome</keyword>
<dbReference type="GeneID" id="6013045"/>
<dbReference type="OrthoDB" id="2349883at2759"/>
<dbReference type="eggNOG" id="ENOG502QYGZ">
    <property type="taxonomic scope" value="Eukaryota"/>
</dbReference>
<proteinExistence type="predicted"/>
<sequence>MFPCRARLRITTLQRFHRSYSTPANPYTRFEKLRAYPFAFNDYEAERLMAPAAAALCGKALGTSVLHRFLPWMELEYIKPKRILPIYFPAWIIDAEVQATVRYQGSERVASALLQNGYLPGAHFEAVSSVPLFAGEMADAQPLPWSDGLLQQQGHQITCVPYTIDPIHGLKAFSDLKFDAFPDLSASLSTIQPTLSVFRPVLLPLYLAQYEVTADSKTRGCTLFLDASQSSGSVYGVRLNTGPKDEYDEGIDHALQFVDANVSPNSDILRLGLGHNWVDVETVSLPPHRDISAQLKKWIEWRMYDAETAKEMAAATAEGLKETSGGIVEDKDARIREYDVEDRGEVEEWMGLSAELMLVRRILERINEQMGLMGEDAPAHMAAPIENLKEKEKELVEKRDEFLVEWGKSNEPAKPSEN</sequence>
<name>A8NUP4_COPC7</name>
<organism evidence="1 2">
    <name type="scientific">Coprinopsis cinerea (strain Okayama-7 / 130 / ATCC MYA-4618 / FGSC 9003)</name>
    <name type="common">Inky cap fungus</name>
    <name type="synonym">Hormographiella aspergillata</name>
    <dbReference type="NCBI Taxonomy" id="240176"/>
    <lineage>
        <taxon>Eukaryota</taxon>
        <taxon>Fungi</taxon>
        <taxon>Dikarya</taxon>
        <taxon>Basidiomycota</taxon>
        <taxon>Agaricomycotina</taxon>
        <taxon>Agaricomycetes</taxon>
        <taxon>Agaricomycetidae</taxon>
        <taxon>Agaricales</taxon>
        <taxon>Agaricineae</taxon>
        <taxon>Psathyrellaceae</taxon>
        <taxon>Coprinopsis</taxon>
    </lineage>
</organism>
<dbReference type="KEGG" id="cci:CC1G_07584"/>
<evidence type="ECO:0000313" key="2">
    <source>
        <dbReference type="Proteomes" id="UP000001861"/>
    </source>
</evidence>
<dbReference type="VEuPathDB" id="FungiDB:CC1G_07584"/>
<dbReference type="Proteomes" id="UP000001861">
    <property type="component" value="Unassembled WGS sequence"/>
</dbReference>
<protein>
    <submittedName>
        <fullName evidence="1">Uncharacterized protein</fullName>
    </submittedName>
</protein>
<dbReference type="OMA" id="PVYFPAW"/>
<dbReference type="RefSeq" id="XP_001836501.1">
    <property type="nucleotide sequence ID" value="XM_001836449.1"/>
</dbReference>
<dbReference type="EMBL" id="AACS02000004">
    <property type="protein sequence ID" value="EAU85314.1"/>
    <property type="molecule type" value="Genomic_DNA"/>
</dbReference>
<evidence type="ECO:0000313" key="1">
    <source>
        <dbReference type="EMBL" id="EAU85314.1"/>
    </source>
</evidence>
<reference evidence="1 2" key="1">
    <citation type="journal article" date="2010" name="Proc. Natl. Acad. Sci. U.S.A.">
        <title>Insights into evolution of multicellular fungi from the assembled chromosomes of the mushroom Coprinopsis cinerea (Coprinus cinereus).</title>
        <authorList>
            <person name="Stajich J.E."/>
            <person name="Wilke S.K."/>
            <person name="Ahren D."/>
            <person name="Au C.H."/>
            <person name="Birren B.W."/>
            <person name="Borodovsky M."/>
            <person name="Burns C."/>
            <person name="Canback B."/>
            <person name="Casselton L.A."/>
            <person name="Cheng C.K."/>
            <person name="Deng J."/>
            <person name="Dietrich F.S."/>
            <person name="Fargo D.C."/>
            <person name="Farman M.L."/>
            <person name="Gathman A.C."/>
            <person name="Goldberg J."/>
            <person name="Guigo R."/>
            <person name="Hoegger P.J."/>
            <person name="Hooker J.B."/>
            <person name="Huggins A."/>
            <person name="James T.Y."/>
            <person name="Kamada T."/>
            <person name="Kilaru S."/>
            <person name="Kodira C."/>
            <person name="Kues U."/>
            <person name="Kupfer D."/>
            <person name="Kwan H.S."/>
            <person name="Lomsadze A."/>
            <person name="Li W."/>
            <person name="Lilly W.W."/>
            <person name="Ma L.J."/>
            <person name="Mackey A.J."/>
            <person name="Manning G."/>
            <person name="Martin F."/>
            <person name="Muraguchi H."/>
            <person name="Natvig D.O."/>
            <person name="Palmerini H."/>
            <person name="Ramesh M.A."/>
            <person name="Rehmeyer C.J."/>
            <person name="Roe B.A."/>
            <person name="Shenoy N."/>
            <person name="Stanke M."/>
            <person name="Ter-Hovhannisyan V."/>
            <person name="Tunlid A."/>
            <person name="Velagapudi R."/>
            <person name="Vision T.J."/>
            <person name="Zeng Q."/>
            <person name="Zolan M.E."/>
            <person name="Pukkila P.J."/>
        </authorList>
    </citation>
    <scope>NUCLEOTIDE SEQUENCE [LARGE SCALE GENOMIC DNA]</scope>
    <source>
        <strain evidence="2">Okayama-7 / 130 / ATCC MYA-4618 / FGSC 9003</strain>
    </source>
</reference>
<accession>A8NUP4</accession>
<dbReference type="AlphaFoldDB" id="A8NUP4"/>
<comment type="caution">
    <text evidence="1">The sequence shown here is derived from an EMBL/GenBank/DDBJ whole genome shotgun (WGS) entry which is preliminary data.</text>
</comment>
<gene>
    <name evidence="1" type="ORF">CC1G_07584</name>
</gene>